<evidence type="ECO:0000313" key="17">
    <source>
        <dbReference type="EMBL" id="WLJ58454.1"/>
    </source>
</evidence>
<comment type="subcellular location">
    <subcellularLocation>
        <location evidence="2">Membrane</location>
        <topology evidence="2">Multi-pass membrane protein</topology>
    </subcellularLocation>
</comment>
<gene>
    <name evidence="17" type="primary">COII</name>
</gene>
<evidence type="ECO:0000256" key="12">
    <source>
        <dbReference type="ARBA" id="ARBA00023136"/>
    </source>
</evidence>
<dbReference type="GO" id="GO:0016020">
    <property type="term" value="C:membrane"/>
    <property type="evidence" value="ECO:0007669"/>
    <property type="project" value="UniProtKB-SubCell"/>
</dbReference>
<reference evidence="17" key="1">
    <citation type="submission" date="2023-04" db="EMBL/GenBank/DDBJ databases">
        <authorList>
            <person name="Afonin D.A."/>
        </authorList>
    </citation>
    <scope>NUCLEOTIDE SEQUENCE</scope>
    <source>
        <strain evidence="17">P57</strain>
    </source>
</reference>
<keyword evidence="5" id="KW-0813">Transport</keyword>
<feature type="transmembrane region" description="Helical" evidence="15">
    <location>
        <begin position="103"/>
        <end position="119"/>
    </location>
</feature>
<dbReference type="PANTHER" id="PTHR22888:SF9">
    <property type="entry name" value="CYTOCHROME C OXIDASE SUBUNIT 2"/>
    <property type="match status" value="1"/>
</dbReference>
<dbReference type="PROSITE" id="PS50857">
    <property type="entry name" value="COX2_CUA"/>
    <property type="match status" value="1"/>
</dbReference>
<dbReference type="InterPro" id="IPR001505">
    <property type="entry name" value="Copper_CuA"/>
</dbReference>
<name>A0AB38YKE1_9TRYP</name>
<dbReference type="InterPro" id="IPR002429">
    <property type="entry name" value="CcO_II-like_C"/>
</dbReference>
<dbReference type="EMBL" id="OQ911729">
    <property type="protein sequence ID" value="WLJ58454.1"/>
    <property type="molecule type" value="mRNA"/>
</dbReference>
<comment type="similarity">
    <text evidence="3">Belongs to the cytochrome c oxidase subunit 2 family.</text>
</comment>
<keyword evidence="6 15" id="KW-0812">Transmembrane</keyword>
<evidence type="ECO:0000256" key="8">
    <source>
        <dbReference type="ARBA" id="ARBA00022967"/>
    </source>
</evidence>
<keyword evidence="12 15" id="KW-0472">Membrane</keyword>
<organism evidence="17">
    <name type="scientific">Blastocrithidia nonstop</name>
    <dbReference type="NCBI Taxonomy" id="2592485"/>
    <lineage>
        <taxon>Eukaryota</taxon>
        <taxon>Discoba</taxon>
        <taxon>Euglenozoa</taxon>
        <taxon>Kinetoplastea</taxon>
        <taxon>Metakinetoplastina</taxon>
        <taxon>Trypanosomatida</taxon>
        <taxon>Trypanosomatidae</taxon>
        <taxon>Blastocrithidia</taxon>
    </lineage>
</organism>
<feature type="transmembrane region" description="Helical" evidence="15">
    <location>
        <begin position="131"/>
        <end position="149"/>
    </location>
</feature>
<comment type="catalytic activity">
    <reaction evidence="14">
        <text>4 Fe(II)-[cytochrome c] + O2 + 8 H(+)(in) = 4 Fe(III)-[cytochrome c] + 2 H2O + 4 H(+)(out)</text>
        <dbReference type="Rhea" id="RHEA:11436"/>
        <dbReference type="Rhea" id="RHEA-COMP:10350"/>
        <dbReference type="Rhea" id="RHEA-COMP:14399"/>
        <dbReference type="ChEBI" id="CHEBI:15377"/>
        <dbReference type="ChEBI" id="CHEBI:15378"/>
        <dbReference type="ChEBI" id="CHEBI:15379"/>
        <dbReference type="ChEBI" id="CHEBI:29033"/>
        <dbReference type="ChEBI" id="CHEBI:29034"/>
        <dbReference type="EC" id="7.1.1.9"/>
    </reaction>
    <physiologicalReaction direction="left-to-right" evidence="14">
        <dbReference type="Rhea" id="RHEA:11437"/>
    </physiologicalReaction>
</comment>
<evidence type="ECO:0000256" key="2">
    <source>
        <dbReference type="ARBA" id="ARBA00004141"/>
    </source>
</evidence>
<keyword evidence="17" id="KW-0496">Mitochondrion</keyword>
<dbReference type="InterPro" id="IPR008972">
    <property type="entry name" value="Cupredoxin"/>
</dbReference>
<evidence type="ECO:0000256" key="15">
    <source>
        <dbReference type="SAM" id="Phobius"/>
    </source>
</evidence>
<keyword evidence="9" id="KW-0249">Electron transport</keyword>
<evidence type="ECO:0000256" key="10">
    <source>
        <dbReference type="ARBA" id="ARBA00022989"/>
    </source>
</evidence>
<keyword evidence="11" id="KW-0186">Copper</keyword>
<keyword evidence="10 15" id="KW-1133">Transmembrane helix</keyword>
<dbReference type="GO" id="GO:0042773">
    <property type="term" value="P:ATP synthesis coupled electron transport"/>
    <property type="evidence" value="ECO:0007669"/>
    <property type="project" value="TreeGrafter"/>
</dbReference>
<comment type="cofactor">
    <cofactor evidence="1">
        <name>Cu cation</name>
        <dbReference type="ChEBI" id="CHEBI:23378"/>
    </cofactor>
</comment>
<evidence type="ECO:0000256" key="14">
    <source>
        <dbReference type="ARBA" id="ARBA00049512"/>
    </source>
</evidence>
<evidence type="ECO:0000256" key="4">
    <source>
        <dbReference type="ARBA" id="ARBA00012949"/>
    </source>
</evidence>
<accession>A0AB38YKE1</accession>
<keyword evidence="8" id="KW-1278">Translocase</keyword>
<dbReference type="Gene3D" id="2.60.40.420">
    <property type="entry name" value="Cupredoxins - blue copper proteins"/>
    <property type="match status" value="1"/>
</dbReference>
<dbReference type="PROSITE" id="PS00078">
    <property type="entry name" value="COX2"/>
    <property type="match status" value="1"/>
</dbReference>
<dbReference type="InterPro" id="IPR036257">
    <property type="entry name" value="Cyt_c_oxidase_su2_TM_sf"/>
</dbReference>
<evidence type="ECO:0000256" key="5">
    <source>
        <dbReference type="ARBA" id="ARBA00022448"/>
    </source>
</evidence>
<evidence type="ECO:0000256" key="9">
    <source>
        <dbReference type="ARBA" id="ARBA00022982"/>
    </source>
</evidence>
<evidence type="ECO:0000256" key="1">
    <source>
        <dbReference type="ARBA" id="ARBA00001935"/>
    </source>
</evidence>
<dbReference type="PANTHER" id="PTHR22888">
    <property type="entry name" value="CYTOCHROME C OXIDASE, SUBUNIT II"/>
    <property type="match status" value="1"/>
</dbReference>
<evidence type="ECO:0000256" key="11">
    <source>
        <dbReference type="ARBA" id="ARBA00023008"/>
    </source>
</evidence>
<dbReference type="PRINTS" id="PR01166">
    <property type="entry name" value="CYCOXIDASEII"/>
</dbReference>
<dbReference type="SUPFAM" id="SSF49503">
    <property type="entry name" value="Cupredoxins"/>
    <property type="match status" value="1"/>
</dbReference>
<evidence type="ECO:0000256" key="3">
    <source>
        <dbReference type="ARBA" id="ARBA00007866"/>
    </source>
</evidence>
<evidence type="ECO:0000256" key="13">
    <source>
        <dbReference type="ARBA" id="ARBA00031389"/>
    </source>
</evidence>
<geneLocation type="mitochondrion" evidence="17"/>
<proteinExistence type="evidence at transcript level"/>
<dbReference type="GO" id="GO:0004129">
    <property type="term" value="F:cytochrome-c oxidase activity"/>
    <property type="evidence" value="ECO:0007669"/>
    <property type="project" value="UniProtKB-EC"/>
</dbReference>
<keyword evidence="7" id="KW-0479">Metal-binding</keyword>
<dbReference type="EC" id="7.1.1.9" evidence="4"/>
<dbReference type="AlphaFoldDB" id="A0AB38YKE1"/>
<feature type="transmembrane region" description="Helical" evidence="15">
    <location>
        <begin position="6"/>
        <end position="39"/>
    </location>
</feature>
<dbReference type="InterPro" id="IPR045187">
    <property type="entry name" value="CcO_II"/>
</dbReference>
<sequence length="209" mass="24460">MFLFSFWIIILTDSIIILFSFVLFVSFWISLFMFICFFCFLSNHKTNLLFNFSSNKFIDTFWFALGVFFILCLLLRLCILIYFSSINLVCFDLCKIVGYQWYWVYYLFESNTIFSNLILESDYFIGDMRLLQCNHILVLLSLVVYKFWLTAVDVIHSFTLPCLGIKVDCIPGRCNELIVLNTTSSTVYGQCSELCGVLHGFMPIVINFI</sequence>
<evidence type="ECO:0000259" key="16">
    <source>
        <dbReference type="PROSITE" id="PS50857"/>
    </source>
</evidence>
<protein>
    <recommendedName>
        <fullName evidence="4">cytochrome-c oxidase</fullName>
        <ecNumber evidence="4">7.1.1.9</ecNumber>
    </recommendedName>
    <alternativeName>
        <fullName evidence="13">Cytochrome c oxidase polypeptide II</fullName>
    </alternativeName>
</protein>
<dbReference type="GO" id="GO:0005507">
    <property type="term" value="F:copper ion binding"/>
    <property type="evidence" value="ECO:0007669"/>
    <property type="project" value="InterPro"/>
</dbReference>
<dbReference type="Gene3D" id="1.10.287.90">
    <property type="match status" value="1"/>
</dbReference>
<evidence type="ECO:0000256" key="7">
    <source>
        <dbReference type="ARBA" id="ARBA00022723"/>
    </source>
</evidence>
<dbReference type="Pfam" id="PF00116">
    <property type="entry name" value="COX2"/>
    <property type="match status" value="1"/>
</dbReference>
<evidence type="ECO:0000256" key="6">
    <source>
        <dbReference type="ARBA" id="ARBA00022692"/>
    </source>
</evidence>
<feature type="domain" description="Cytochrome oxidase subunit II copper A binding" evidence="16">
    <location>
        <begin position="89"/>
        <end position="209"/>
    </location>
</feature>
<feature type="transmembrane region" description="Helical" evidence="15">
    <location>
        <begin position="60"/>
        <end position="83"/>
    </location>
</feature>